<evidence type="ECO:0000313" key="2">
    <source>
        <dbReference type="Proteomes" id="UP000286990"/>
    </source>
</evidence>
<organism evidence="1 2">
    <name type="scientific">Maribacter algicola</name>
    <dbReference type="NCBI Taxonomy" id="2498892"/>
    <lineage>
        <taxon>Bacteria</taxon>
        <taxon>Pseudomonadati</taxon>
        <taxon>Bacteroidota</taxon>
        <taxon>Flavobacteriia</taxon>
        <taxon>Flavobacteriales</taxon>
        <taxon>Flavobacteriaceae</taxon>
        <taxon>Maribacter</taxon>
    </lineage>
</organism>
<evidence type="ECO:0000313" key="1">
    <source>
        <dbReference type="EMBL" id="RRQ48306.1"/>
    </source>
</evidence>
<gene>
    <name evidence="1" type="ORF">DZC72_11335</name>
</gene>
<dbReference type="EMBL" id="QUSX01000002">
    <property type="protein sequence ID" value="RRQ48306.1"/>
    <property type="molecule type" value="Genomic_DNA"/>
</dbReference>
<sequence length="271" mass="31716">MSSHLNRQIAGFLQTPSLWTKTQFGIRQFEFPQIDLTHFTPTPIPQKIRLGHQMEHVCKQLLEASPAYEVLLYNEPVRQGKQTLGEIDYILRETATGQIIHLELTYKFYIIDPQISERIHQLMGPNRRDMFFTKMEKIKNEQFTLLHSPAGKKTLAEKGIPNENIQHQACYKAQLFEPCQSKAINIRPLNPHCIVGYWLRLADLQSEAFKNYQFYIPYKTEWVVAPSDGVAWMSQYETLLEVNMRLLKQNAPMLWVKKGTDTIDKCFVAWW</sequence>
<proteinExistence type="predicted"/>
<dbReference type="Proteomes" id="UP000286990">
    <property type="component" value="Unassembled WGS sequence"/>
</dbReference>
<comment type="caution">
    <text evidence="1">The sequence shown here is derived from an EMBL/GenBank/DDBJ whole genome shotgun (WGS) entry which is preliminary data.</text>
</comment>
<protein>
    <submittedName>
        <fullName evidence="1">DUF1853 family protein</fullName>
    </submittedName>
</protein>
<name>A0A426RH94_9FLAO</name>
<reference evidence="2" key="2">
    <citation type="submission" date="2018-12" db="EMBL/GenBank/DDBJ databases">
        <title>Maribacter lutimaris sp. nov., isolated from marine sediment.</title>
        <authorList>
            <person name="Kim K.K."/>
        </authorList>
    </citation>
    <scope>NUCLEOTIDE SEQUENCE [LARGE SCALE GENOMIC DNA]</scope>
    <source>
        <strain evidence="2">PoM-212</strain>
    </source>
</reference>
<dbReference type="InterPro" id="IPR015003">
    <property type="entry name" value="DUF1853"/>
</dbReference>
<dbReference type="OrthoDB" id="1466769at2"/>
<keyword evidence="2" id="KW-1185">Reference proteome</keyword>
<dbReference type="Pfam" id="PF08907">
    <property type="entry name" value="DUF1853"/>
    <property type="match status" value="1"/>
</dbReference>
<dbReference type="RefSeq" id="WP_125223026.1">
    <property type="nucleotide sequence ID" value="NZ_QUSX01000002.1"/>
</dbReference>
<dbReference type="AlphaFoldDB" id="A0A426RH94"/>
<accession>A0A426RH94</accession>
<reference evidence="2" key="1">
    <citation type="submission" date="2018-08" db="EMBL/GenBank/DDBJ databases">
        <authorList>
            <person name="Khan S.A."/>
            <person name="J S.E."/>
        </authorList>
    </citation>
    <scope>NUCLEOTIDE SEQUENCE [LARGE SCALE GENOMIC DNA]</scope>
    <source>
        <strain evidence="2">PoM-212</strain>
    </source>
</reference>